<accession>A0A4Y2E7N6</accession>
<name>A0A4Y2E7N6_ARAVE</name>
<sequence length="66" mass="7693">MLTKTAYDSSPCDIRYPRTMSGPRPKSWEPLLHSIVLRKSTGKQSKKQDNGERRIVLRIYQKTRST</sequence>
<evidence type="ECO:0000256" key="1">
    <source>
        <dbReference type="SAM" id="MobiDB-lite"/>
    </source>
</evidence>
<feature type="non-terminal residue" evidence="2">
    <location>
        <position position="66"/>
    </location>
</feature>
<proteinExistence type="predicted"/>
<evidence type="ECO:0000313" key="2">
    <source>
        <dbReference type="EMBL" id="GBM24346.1"/>
    </source>
</evidence>
<evidence type="ECO:0000313" key="3">
    <source>
        <dbReference type="Proteomes" id="UP000499080"/>
    </source>
</evidence>
<reference evidence="2 3" key="1">
    <citation type="journal article" date="2019" name="Sci. Rep.">
        <title>Orb-weaving spider Araneus ventricosus genome elucidates the spidroin gene catalogue.</title>
        <authorList>
            <person name="Kono N."/>
            <person name="Nakamura H."/>
            <person name="Ohtoshi R."/>
            <person name="Moran D.A.P."/>
            <person name="Shinohara A."/>
            <person name="Yoshida Y."/>
            <person name="Fujiwara M."/>
            <person name="Mori M."/>
            <person name="Tomita M."/>
            <person name="Arakawa K."/>
        </authorList>
    </citation>
    <scope>NUCLEOTIDE SEQUENCE [LARGE SCALE GENOMIC DNA]</scope>
</reference>
<protein>
    <submittedName>
        <fullName evidence="2">Uncharacterized protein</fullName>
    </submittedName>
</protein>
<keyword evidence="3" id="KW-1185">Reference proteome</keyword>
<feature type="region of interest" description="Disordered" evidence="1">
    <location>
        <begin position="1"/>
        <end position="27"/>
    </location>
</feature>
<dbReference type="EMBL" id="BGPR01169082">
    <property type="protein sequence ID" value="GBM24346.1"/>
    <property type="molecule type" value="Genomic_DNA"/>
</dbReference>
<organism evidence="2 3">
    <name type="scientific">Araneus ventricosus</name>
    <name type="common">Orbweaver spider</name>
    <name type="synonym">Epeira ventricosa</name>
    <dbReference type="NCBI Taxonomy" id="182803"/>
    <lineage>
        <taxon>Eukaryota</taxon>
        <taxon>Metazoa</taxon>
        <taxon>Ecdysozoa</taxon>
        <taxon>Arthropoda</taxon>
        <taxon>Chelicerata</taxon>
        <taxon>Arachnida</taxon>
        <taxon>Araneae</taxon>
        <taxon>Araneomorphae</taxon>
        <taxon>Entelegynae</taxon>
        <taxon>Araneoidea</taxon>
        <taxon>Araneidae</taxon>
        <taxon>Araneus</taxon>
    </lineage>
</organism>
<dbReference type="Proteomes" id="UP000499080">
    <property type="component" value="Unassembled WGS sequence"/>
</dbReference>
<comment type="caution">
    <text evidence="2">The sequence shown here is derived from an EMBL/GenBank/DDBJ whole genome shotgun (WGS) entry which is preliminary data.</text>
</comment>
<dbReference type="AlphaFoldDB" id="A0A4Y2E7N6"/>
<gene>
    <name evidence="2" type="ORF">AVEN_41329_1</name>
</gene>